<proteinExistence type="predicted"/>
<reference evidence="1 2" key="1">
    <citation type="submission" date="2018-10" db="EMBL/GenBank/DDBJ databases">
        <title>Genomic Encyclopedia of Archaeal and Bacterial Type Strains, Phase II (KMG-II): from individual species to whole genera.</title>
        <authorList>
            <person name="Goeker M."/>
        </authorList>
    </citation>
    <scope>NUCLEOTIDE SEQUENCE [LARGE SCALE GENOMIC DNA]</scope>
    <source>
        <strain evidence="1 2">DSM 25217</strain>
    </source>
</reference>
<dbReference type="EMBL" id="REFR01000009">
    <property type="protein sequence ID" value="RMB12142.1"/>
    <property type="molecule type" value="Genomic_DNA"/>
</dbReference>
<sequence>MRERISVNVSIPLELAEALIEHGPDLIDGLKASVEEVYKRQAEDARRLAWQEERLAQHWRNCIQAYRMYRRLQPSMGAAGAYPVIAAKFGWPSGVVSAFVRQRRKKVNDYLKSRRLASVHRMVLEGRTDSEIAGHLGVSLRTVARFLKEIRGDSSLIRQIYKNTEGVQ</sequence>
<gene>
    <name evidence="1" type="ORF">BXY39_0633</name>
</gene>
<dbReference type="Pfam" id="PF13384">
    <property type="entry name" value="HTH_23"/>
    <property type="match status" value="1"/>
</dbReference>
<evidence type="ECO:0000313" key="2">
    <source>
        <dbReference type="Proteomes" id="UP000271227"/>
    </source>
</evidence>
<keyword evidence="1" id="KW-0371">Homeobox</keyword>
<dbReference type="GO" id="GO:0003677">
    <property type="term" value="F:DNA binding"/>
    <property type="evidence" value="ECO:0007669"/>
    <property type="project" value="UniProtKB-KW"/>
</dbReference>
<comment type="caution">
    <text evidence="1">The sequence shown here is derived from an EMBL/GenBank/DDBJ whole genome shotgun (WGS) entry which is preliminary data.</text>
</comment>
<accession>A0A3M0CRN6</accession>
<organism evidence="1 2">
    <name type="scientific">Eilatimonas milleporae</name>
    <dbReference type="NCBI Taxonomy" id="911205"/>
    <lineage>
        <taxon>Bacteria</taxon>
        <taxon>Pseudomonadati</taxon>
        <taxon>Pseudomonadota</taxon>
        <taxon>Alphaproteobacteria</taxon>
        <taxon>Kordiimonadales</taxon>
        <taxon>Kordiimonadaceae</taxon>
        <taxon>Eilatimonas</taxon>
    </lineage>
</organism>
<evidence type="ECO:0000313" key="1">
    <source>
        <dbReference type="EMBL" id="RMB12142.1"/>
    </source>
</evidence>
<dbReference type="InterPro" id="IPR016032">
    <property type="entry name" value="Sig_transdc_resp-reg_C-effctor"/>
</dbReference>
<dbReference type="GO" id="GO:0006355">
    <property type="term" value="P:regulation of DNA-templated transcription"/>
    <property type="evidence" value="ECO:0007669"/>
    <property type="project" value="InterPro"/>
</dbReference>
<dbReference type="AlphaFoldDB" id="A0A3M0CRN6"/>
<protein>
    <submittedName>
        <fullName evidence="1">Homeodomain-like domain-containing protein</fullName>
    </submittedName>
</protein>
<dbReference type="InterPro" id="IPR036388">
    <property type="entry name" value="WH-like_DNA-bd_sf"/>
</dbReference>
<dbReference type="RefSeq" id="WP_121937345.1">
    <property type="nucleotide sequence ID" value="NZ_REFR01000009.1"/>
</dbReference>
<dbReference type="Gene3D" id="1.10.10.10">
    <property type="entry name" value="Winged helix-like DNA-binding domain superfamily/Winged helix DNA-binding domain"/>
    <property type="match status" value="1"/>
</dbReference>
<name>A0A3M0CRN6_9PROT</name>
<keyword evidence="1" id="KW-0238">DNA-binding</keyword>
<dbReference type="Proteomes" id="UP000271227">
    <property type="component" value="Unassembled WGS sequence"/>
</dbReference>
<dbReference type="SUPFAM" id="SSF46894">
    <property type="entry name" value="C-terminal effector domain of the bipartite response regulators"/>
    <property type="match status" value="1"/>
</dbReference>
<keyword evidence="2" id="KW-1185">Reference proteome</keyword>
<dbReference type="InParanoid" id="A0A3M0CRN6"/>